<organism evidence="3 4">
    <name type="scientific">Dactylosporangium vinaceum</name>
    <dbReference type="NCBI Taxonomy" id="53362"/>
    <lineage>
        <taxon>Bacteria</taxon>
        <taxon>Bacillati</taxon>
        <taxon>Actinomycetota</taxon>
        <taxon>Actinomycetes</taxon>
        <taxon>Micromonosporales</taxon>
        <taxon>Micromonosporaceae</taxon>
        <taxon>Dactylosporangium</taxon>
    </lineage>
</organism>
<evidence type="ECO:0000256" key="1">
    <source>
        <dbReference type="SAM" id="MobiDB-lite"/>
    </source>
</evidence>
<keyword evidence="2" id="KW-0472">Membrane</keyword>
<gene>
    <name evidence="3" type="ORF">ACFFTR_43135</name>
</gene>
<name>A0ABV5MMX2_9ACTN</name>
<accession>A0ABV5MMX2</accession>
<feature type="region of interest" description="Disordered" evidence="1">
    <location>
        <begin position="296"/>
        <end position="334"/>
    </location>
</feature>
<protein>
    <submittedName>
        <fullName evidence="3">Uncharacterized protein</fullName>
    </submittedName>
</protein>
<proteinExistence type="predicted"/>
<feature type="transmembrane region" description="Helical" evidence="2">
    <location>
        <begin position="48"/>
        <end position="73"/>
    </location>
</feature>
<evidence type="ECO:0000313" key="4">
    <source>
        <dbReference type="Proteomes" id="UP001589608"/>
    </source>
</evidence>
<reference evidence="3 4" key="1">
    <citation type="submission" date="2024-09" db="EMBL/GenBank/DDBJ databases">
        <authorList>
            <person name="Sun Q."/>
            <person name="Mori K."/>
        </authorList>
    </citation>
    <scope>NUCLEOTIDE SEQUENCE [LARGE SCALE GENOMIC DNA]</scope>
    <source>
        <strain evidence="3 4">JCM 3307</strain>
    </source>
</reference>
<feature type="transmembrane region" description="Helical" evidence="2">
    <location>
        <begin position="21"/>
        <end position="42"/>
    </location>
</feature>
<evidence type="ECO:0000256" key="2">
    <source>
        <dbReference type="SAM" id="Phobius"/>
    </source>
</evidence>
<comment type="caution">
    <text evidence="3">The sequence shown here is derived from an EMBL/GenBank/DDBJ whole genome shotgun (WGS) entry which is preliminary data.</text>
</comment>
<dbReference type="EMBL" id="JBHMCA010000070">
    <property type="protein sequence ID" value="MFB9449913.1"/>
    <property type="molecule type" value="Genomic_DNA"/>
</dbReference>
<evidence type="ECO:0000313" key="3">
    <source>
        <dbReference type="EMBL" id="MFB9449913.1"/>
    </source>
</evidence>
<keyword evidence="2" id="KW-0812">Transmembrane</keyword>
<dbReference type="RefSeq" id="WP_223093480.1">
    <property type="nucleotide sequence ID" value="NZ_CP061913.1"/>
</dbReference>
<keyword evidence="4" id="KW-1185">Reference proteome</keyword>
<sequence length="334" mass="36672">MRAAVRRRVLHPLTALLLELGVVRLVAAPLAGLSLLATLFGATRQTPLATTIGLAVALVFVLAAAALLTGLLWQERRRGRGSDSVIRRLTQTLRDQQTPSAYTWERWIEEATVDRGGDMTLRQWRTLRSVTDPVRVVWAAFEQTPHGNLTAAQKRGITVTANSFTTDPDGGRTIGPSFDLTRVWFDEADALVVYLCFADPVPPGETLGIVFTWFWPGCYRHLLAGGRDDVFFLRRRGSVGELDVTYTFLPATGVADRLLVRPLPGSPLPSRSGTDEATFTVTYRGPLPERVGFTLEAPDLPHGRDGAAVRSRMRAGRAPADRVPGGQRTRPRAR</sequence>
<dbReference type="Proteomes" id="UP001589608">
    <property type="component" value="Unassembled WGS sequence"/>
</dbReference>
<keyword evidence="2" id="KW-1133">Transmembrane helix</keyword>